<gene>
    <name evidence="3" type="ORF">SYV04_20075</name>
</gene>
<accession>A0ABU5H7K2</accession>
<protein>
    <recommendedName>
        <fullName evidence="5">Lipoprotein</fullName>
    </recommendedName>
</protein>
<keyword evidence="4" id="KW-1185">Reference proteome</keyword>
<dbReference type="EMBL" id="JAXIVS010000006">
    <property type="protein sequence ID" value="MDY7228732.1"/>
    <property type="molecule type" value="Genomic_DNA"/>
</dbReference>
<dbReference type="RefSeq" id="WP_321547450.1">
    <property type="nucleotide sequence ID" value="NZ_JAXIVS010000006.1"/>
</dbReference>
<dbReference type="Proteomes" id="UP001291309">
    <property type="component" value="Unassembled WGS sequence"/>
</dbReference>
<evidence type="ECO:0000256" key="1">
    <source>
        <dbReference type="SAM" id="MobiDB-lite"/>
    </source>
</evidence>
<comment type="caution">
    <text evidence="3">The sequence shown here is derived from an EMBL/GenBank/DDBJ whole genome shotgun (WGS) entry which is preliminary data.</text>
</comment>
<feature type="chain" id="PRO_5046472546" description="Lipoprotein" evidence="2">
    <location>
        <begin position="24"/>
        <end position="90"/>
    </location>
</feature>
<evidence type="ECO:0000313" key="3">
    <source>
        <dbReference type="EMBL" id="MDY7228732.1"/>
    </source>
</evidence>
<feature type="compositionally biased region" description="Polar residues" evidence="1">
    <location>
        <begin position="77"/>
        <end position="90"/>
    </location>
</feature>
<evidence type="ECO:0000256" key="2">
    <source>
        <dbReference type="SAM" id="SignalP"/>
    </source>
</evidence>
<reference evidence="3 4" key="1">
    <citation type="submission" date="2023-12" db="EMBL/GenBank/DDBJ databases">
        <title>the genome sequence of Hyalangium sp. s54d21.</title>
        <authorList>
            <person name="Zhang X."/>
        </authorList>
    </citation>
    <scope>NUCLEOTIDE SEQUENCE [LARGE SCALE GENOMIC DNA]</scope>
    <source>
        <strain evidence="4">s54d21</strain>
    </source>
</reference>
<evidence type="ECO:0008006" key="5">
    <source>
        <dbReference type="Google" id="ProtNLM"/>
    </source>
</evidence>
<organism evidence="3 4">
    <name type="scientific">Hyalangium rubrum</name>
    <dbReference type="NCBI Taxonomy" id="3103134"/>
    <lineage>
        <taxon>Bacteria</taxon>
        <taxon>Pseudomonadati</taxon>
        <taxon>Myxococcota</taxon>
        <taxon>Myxococcia</taxon>
        <taxon>Myxococcales</taxon>
        <taxon>Cystobacterineae</taxon>
        <taxon>Archangiaceae</taxon>
        <taxon>Hyalangium</taxon>
    </lineage>
</organism>
<proteinExistence type="predicted"/>
<feature type="signal peptide" evidence="2">
    <location>
        <begin position="1"/>
        <end position="23"/>
    </location>
</feature>
<sequence>MSLRLSLGCGAVLFAALFSVSCAPPLIRCETNEHCLEDMKCDVRQGLCVDEGTYIENPDGTPATEIGPAPEGGAEASCNTADGQCAGTSR</sequence>
<keyword evidence="2" id="KW-0732">Signal</keyword>
<feature type="region of interest" description="Disordered" evidence="1">
    <location>
        <begin position="58"/>
        <end position="90"/>
    </location>
</feature>
<evidence type="ECO:0000313" key="4">
    <source>
        <dbReference type="Proteomes" id="UP001291309"/>
    </source>
</evidence>
<dbReference type="PROSITE" id="PS51257">
    <property type="entry name" value="PROKAR_LIPOPROTEIN"/>
    <property type="match status" value="1"/>
</dbReference>
<name>A0ABU5H7K2_9BACT</name>